<dbReference type="AlphaFoldDB" id="A0A3S0PIN7"/>
<accession>A0A3S0PIN7</accession>
<keyword evidence="3" id="KW-1185">Reference proteome</keyword>
<keyword evidence="1" id="KW-0472">Membrane</keyword>
<keyword evidence="1" id="KW-1133">Transmembrane helix</keyword>
<name>A0A3S0PIN7_9GAMM</name>
<protein>
    <submittedName>
        <fullName evidence="2">Uncharacterized protein</fullName>
    </submittedName>
</protein>
<evidence type="ECO:0000313" key="2">
    <source>
        <dbReference type="EMBL" id="RUL66559.1"/>
    </source>
</evidence>
<comment type="caution">
    <text evidence="2">The sequence shown here is derived from an EMBL/GenBank/DDBJ whole genome shotgun (WGS) entry which is preliminary data.</text>
</comment>
<keyword evidence="1" id="KW-0812">Transmembrane</keyword>
<proteinExistence type="predicted"/>
<organism evidence="2 3">
    <name type="scientific">Dyella dinghuensis</name>
    <dbReference type="NCBI Taxonomy" id="1920169"/>
    <lineage>
        <taxon>Bacteria</taxon>
        <taxon>Pseudomonadati</taxon>
        <taxon>Pseudomonadota</taxon>
        <taxon>Gammaproteobacteria</taxon>
        <taxon>Lysobacterales</taxon>
        <taxon>Rhodanobacteraceae</taxon>
        <taxon>Dyella</taxon>
    </lineage>
</organism>
<evidence type="ECO:0000256" key="1">
    <source>
        <dbReference type="SAM" id="Phobius"/>
    </source>
</evidence>
<dbReference type="RefSeq" id="WP_126672057.1">
    <property type="nucleotide sequence ID" value="NZ_RYZR01000002.1"/>
</dbReference>
<reference evidence="2 3" key="1">
    <citation type="submission" date="2018-12" db="EMBL/GenBank/DDBJ databases">
        <title>Dyella dinghuensis sp. nov. DHOA06 and Dyella choica sp. nov. 4M-K27, isolated from forest soil.</title>
        <authorList>
            <person name="Qiu L.-H."/>
            <person name="Gao Z.-H."/>
        </authorList>
    </citation>
    <scope>NUCLEOTIDE SEQUENCE [LARGE SCALE GENOMIC DNA]</scope>
    <source>
        <strain evidence="2 3">DHOA06</strain>
    </source>
</reference>
<evidence type="ECO:0000313" key="3">
    <source>
        <dbReference type="Proteomes" id="UP000267077"/>
    </source>
</evidence>
<dbReference type="Proteomes" id="UP000267077">
    <property type="component" value="Unassembled WGS sequence"/>
</dbReference>
<feature type="transmembrane region" description="Helical" evidence="1">
    <location>
        <begin position="20"/>
        <end position="39"/>
    </location>
</feature>
<gene>
    <name evidence="2" type="ORF">EKH79_01665</name>
</gene>
<sequence length="79" mass="8079">MPQSPPSCPRICSGDGGYGIGTLFSMATLGVVSGIVLGLTAKVGAAYWTATVINSIMGNNPESLTNQAMRQSCIGLLMT</sequence>
<dbReference type="EMBL" id="RYZR01000002">
    <property type="protein sequence ID" value="RUL66559.1"/>
    <property type="molecule type" value="Genomic_DNA"/>
</dbReference>